<evidence type="ECO:0000256" key="6">
    <source>
        <dbReference type="ARBA" id="ARBA00022989"/>
    </source>
</evidence>
<dbReference type="RefSeq" id="WP_232020927.1">
    <property type="nucleotide sequence ID" value="NZ_LR134473.1"/>
</dbReference>
<dbReference type="Gene3D" id="1.20.1720.10">
    <property type="entry name" value="Multidrug resistance protein D"/>
    <property type="match status" value="1"/>
</dbReference>
<feature type="transmembrane region" description="Helical" evidence="8">
    <location>
        <begin position="225"/>
        <end position="245"/>
    </location>
</feature>
<dbReference type="PANTHER" id="PTHR42718">
    <property type="entry name" value="MAJOR FACILITATOR SUPERFAMILY MULTIDRUG TRANSPORTER MFSC"/>
    <property type="match status" value="1"/>
</dbReference>
<evidence type="ECO:0000256" key="5">
    <source>
        <dbReference type="ARBA" id="ARBA00022692"/>
    </source>
</evidence>
<feature type="transmembrane region" description="Helical" evidence="8">
    <location>
        <begin position="109"/>
        <end position="127"/>
    </location>
</feature>
<evidence type="ECO:0000259" key="9">
    <source>
        <dbReference type="PROSITE" id="PS50850"/>
    </source>
</evidence>
<reference evidence="10 11" key="1">
    <citation type="submission" date="2018-12" db="EMBL/GenBank/DDBJ databases">
        <authorList>
            <consortium name="Pathogen Informatics"/>
        </authorList>
    </citation>
    <scope>NUCLEOTIDE SEQUENCE [LARGE SCALE GENOMIC DNA]</scope>
    <source>
        <strain evidence="10 11">NCTC13652</strain>
    </source>
</reference>
<evidence type="ECO:0000256" key="8">
    <source>
        <dbReference type="SAM" id="Phobius"/>
    </source>
</evidence>
<evidence type="ECO:0000256" key="4">
    <source>
        <dbReference type="ARBA" id="ARBA00022475"/>
    </source>
</evidence>
<dbReference type="InterPro" id="IPR020846">
    <property type="entry name" value="MFS_dom"/>
</dbReference>
<keyword evidence="5 8" id="KW-0812">Transmembrane</keyword>
<feature type="transmembrane region" description="Helical" evidence="8">
    <location>
        <begin position="356"/>
        <end position="381"/>
    </location>
</feature>
<feature type="transmembrane region" description="Helical" evidence="8">
    <location>
        <begin position="266"/>
        <end position="292"/>
    </location>
</feature>
<dbReference type="PROSITE" id="PS50850">
    <property type="entry name" value="MFS"/>
    <property type="match status" value="1"/>
</dbReference>
<dbReference type="GO" id="GO:0005886">
    <property type="term" value="C:plasma membrane"/>
    <property type="evidence" value="ECO:0007669"/>
    <property type="project" value="UniProtKB-SubCell"/>
</dbReference>
<keyword evidence="11" id="KW-1185">Reference proteome</keyword>
<evidence type="ECO:0000313" key="11">
    <source>
        <dbReference type="Proteomes" id="UP000277858"/>
    </source>
</evidence>
<protein>
    <submittedName>
        <fullName evidence="10">Spectinomycin tetracycline efflux pump</fullName>
    </submittedName>
</protein>
<feature type="transmembrane region" description="Helical" evidence="8">
    <location>
        <begin position="199"/>
        <end position="219"/>
    </location>
</feature>
<feature type="transmembrane region" description="Helical" evidence="8">
    <location>
        <begin position="427"/>
        <end position="447"/>
    </location>
</feature>
<dbReference type="Proteomes" id="UP000277858">
    <property type="component" value="Chromosome"/>
</dbReference>
<feature type="transmembrane region" description="Helical" evidence="8">
    <location>
        <begin position="402"/>
        <end position="421"/>
    </location>
</feature>
<evidence type="ECO:0000256" key="1">
    <source>
        <dbReference type="ARBA" id="ARBA00004651"/>
    </source>
</evidence>
<feature type="transmembrane region" description="Helical" evidence="8">
    <location>
        <begin position="77"/>
        <end position="103"/>
    </location>
</feature>
<dbReference type="InterPro" id="IPR011701">
    <property type="entry name" value="MFS"/>
</dbReference>
<evidence type="ECO:0000313" key="10">
    <source>
        <dbReference type="EMBL" id="VEI04301.1"/>
    </source>
</evidence>
<keyword evidence="7 8" id="KW-0472">Membrane</keyword>
<evidence type="ECO:0000256" key="3">
    <source>
        <dbReference type="ARBA" id="ARBA00022448"/>
    </source>
</evidence>
<dbReference type="GO" id="GO:0022857">
    <property type="term" value="F:transmembrane transporter activity"/>
    <property type="evidence" value="ECO:0007669"/>
    <property type="project" value="InterPro"/>
</dbReference>
<dbReference type="AlphaFoldDB" id="A0A448P277"/>
<proteinExistence type="inferred from homology"/>
<comment type="similarity">
    <text evidence="2">Belongs to the major facilitator superfamily. EmrB family.</text>
</comment>
<dbReference type="CDD" id="cd17321">
    <property type="entry name" value="MFS_MMR_MDR_like"/>
    <property type="match status" value="1"/>
</dbReference>
<evidence type="ECO:0000256" key="7">
    <source>
        <dbReference type="ARBA" id="ARBA00023136"/>
    </source>
</evidence>
<dbReference type="Pfam" id="PF07690">
    <property type="entry name" value="MFS_1"/>
    <property type="match status" value="1"/>
</dbReference>
<name>A0A448P277_9ACTN</name>
<sequence length="471" mass="47718">MAVVEKRRAAATGGVLAGFFIVMLDTTIVNVVLPDIGSDLGASVSGLQWIVDAYTLVLAALLLTAGAACDRLDTRTVYVFGLGWLGLMSICCALAPTTLLLVIARALQGVGAAAIIPGSLALLAQLFPEPGRRARAIGLWGGAGGVAAAVGPVIGGFLVSVIGWRVVFWVNIPVVVLACWAALHDIAARPGNARRGLDLPGLALSVPGLAVITWAVIAAGEHGWMLAPVFGLALGVLVLAGFVLVEHRVPAPMLPLSLFHSGRFSVASVVGFALNVSFFGQLFVLSLFFQRYLGYEPWLAGLALAPQACSAVVGSPLGGRASARFGPFPVMLIGLLVGAVGFGGLAFVSGATAYPIIAALSFAGGLGMAFAMPAATAAAVATAPAELAGTASGVINTARQTGTVIGVATLGTFATGSSGFLPGFQRAVTGASLVFLVAAVLVAVTLVRHRRSSGLLGASRTCPRDTEQSNS</sequence>
<gene>
    <name evidence="10" type="primary">stp_3</name>
    <name evidence="10" type="ORF">NCTC13652_02528</name>
</gene>
<dbReference type="NCBIfam" id="TIGR00711">
    <property type="entry name" value="efflux_EmrB"/>
    <property type="match status" value="1"/>
</dbReference>
<dbReference type="PANTHER" id="PTHR42718:SF9">
    <property type="entry name" value="MAJOR FACILITATOR SUPERFAMILY MULTIDRUG TRANSPORTER MFSC"/>
    <property type="match status" value="1"/>
</dbReference>
<dbReference type="STRING" id="1122997.GCA_000425285_00448"/>
<dbReference type="Gene3D" id="1.20.1250.20">
    <property type="entry name" value="MFS general substrate transporter like domains"/>
    <property type="match status" value="1"/>
</dbReference>
<comment type="subcellular location">
    <subcellularLocation>
        <location evidence="1">Cell membrane</location>
        <topology evidence="1">Multi-pass membrane protein</topology>
    </subcellularLocation>
</comment>
<dbReference type="InterPro" id="IPR004638">
    <property type="entry name" value="EmrB-like"/>
</dbReference>
<feature type="transmembrane region" description="Helical" evidence="8">
    <location>
        <begin position="12"/>
        <end position="33"/>
    </location>
</feature>
<feature type="transmembrane region" description="Helical" evidence="8">
    <location>
        <begin position="330"/>
        <end position="350"/>
    </location>
</feature>
<feature type="transmembrane region" description="Helical" evidence="8">
    <location>
        <begin position="139"/>
        <end position="162"/>
    </location>
</feature>
<feature type="transmembrane region" description="Helical" evidence="8">
    <location>
        <begin position="53"/>
        <end position="70"/>
    </location>
</feature>
<evidence type="ECO:0000256" key="2">
    <source>
        <dbReference type="ARBA" id="ARBA00008537"/>
    </source>
</evidence>
<feature type="domain" description="Major facilitator superfamily (MFS) profile" evidence="9">
    <location>
        <begin position="11"/>
        <end position="451"/>
    </location>
</feature>
<keyword evidence="6 8" id="KW-1133">Transmembrane helix</keyword>
<dbReference type="SUPFAM" id="SSF103473">
    <property type="entry name" value="MFS general substrate transporter"/>
    <property type="match status" value="1"/>
</dbReference>
<dbReference type="EMBL" id="LR134473">
    <property type="protein sequence ID" value="VEI04301.1"/>
    <property type="molecule type" value="Genomic_DNA"/>
</dbReference>
<keyword evidence="3" id="KW-0813">Transport</keyword>
<keyword evidence="4" id="KW-1003">Cell membrane</keyword>
<dbReference type="InterPro" id="IPR036259">
    <property type="entry name" value="MFS_trans_sf"/>
</dbReference>
<accession>A0A448P277</accession>
<feature type="transmembrane region" description="Helical" evidence="8">
    <location>
        <begin position="168"/>
        <end position="187"/>
    </location>
</feature>
<organism evidence="10 11">
    <name type="scientific">Acidipropionibacterium jensenii</name>
    <dbReference type="NCBI Taxonomy" id="1749"/>
    <lineage>
        <taxon>Bacteria</taxon>
        <taxon>Bacillati</taxon>
        <taxon>Actinomycetota</taxon>
        <taxon>Actinomycetes</taxon>
        <taxon>Propionibacteriales</taxon>
        <taxon>Propionibacteriaceae</taxon>
        <taxon>Acidipropionibacterium</taxon>
    </lineage>
</organism>